<evidence type="ECO:0000259" key="2">
    <source>
        <dbReference type="Pfam" id="PF03061"/>
    </source>
</evidence>
<dbReference type="AlphaFoldDB" id="S7ZTV7"/>
<dbReference type="eggNOG" id="KOG4781">
    <property type="taxonomic scope" value="Eukaryota"/>
</dbReference>
<dbReference type="PhylomeDB" id="S7ZTV7"/>
<reference evidence="3 4" key="1">
    <citation type="journal article" date="2013" name="PLoS ONE">
        <title>Genomic and secretomic analyses reveal unique features of the lignocellulolytic enzyme system of Penicillium decumbens.</title>
        <authorList>
            <person name="Liu G."/>
            <person name="Zhang L."/>
            <person name="Wei X."/>
            <person name="Zou G."/>
            <person name="Qin Y."/>
            <person name="Ma L."/>
            <person name="Li J."/>
            <person name="Zheng H."/>
            <person name="Wang S."/>
            <person name="Wang C."/>
            <person name="Xun L."/>
            <person name="Zhao G.-P."/>
            <person name="Zhou Z."/>
            <person name="Qu Y."/>
        </authorList>
    </citation>
    <scope>NUCLEOTIDE SEQUENCE [LARGE SCALE GENOMIC DNA]</scope>
    <source>
        <strain evidence="4">114-2 / CGMCC 5302</strain>
    </source>
</reference>
<dbReference type="InterPro" id="IPR006683">
    <property type="entry name" value="Thioestr_dom"/>
</dbReference>
<dbReference type="Pfam" id="PF03061">
    <property type="entry name" value="4HBT"/>
    <property type="match status" value="1"/>
</dbReference>
<name>S7ZTV7_PENO1</name>
<evidence type="ECO:0000313" key="4">
    <source>
        <dbReference type="Proteomes" id="UP000019376"/>
    </source>
</evidence>
<dbReference type="Gene3D" id="3.10.129.10">
    <property type="entry name" value="Hotdog Thioesterase"/>
    <property type="match status" value="1"/>
</dbReference>
<feature type="domain" description="Thioesterase" evidence="2">
    <location>
        <begin position="182"/>
        <end position="249"/>
    </location>
</feature>
<gene>
    <name evidence="3" type="ORF">PDE_08791</name>
</gene>
<dbReference type="STRING" id="933388.S7ZTV7"/>
<proteinExistence type="predicted"/>
<feature type="region of interest" description="Disordered" evidence="1">
    <location>
        <begin position="36"/>
        <end position="89"/>
    </location>
</feature>
<keyword evidence="4" id="KW-1185">Reference proteome</keyword>
<organism evidence="3 4">
    <name type="scientific">Penicillium oxalicum (strain 114-2 / CGMCC 5302)</name>
    <name type="common">Penicillium decumbens</name>
    <dbReference type="NCBI Taxonomy" id="933388"/>
    <lineage>
        <taxon>Eukaryota</taxon>
        <taxon>Fungi</taxon>
        <taxon>Dikarya</taxon>
        <taxon>Ascomycota</taxon>
        <taxon>Pezizomycotina</taxon>
        <taxon>Eurotiomycetes</taxon>
        <taxon>Eurotiomycetidae</taxon>
        <taxon>Eurotiales</taxon>
        <taxon>Aspergillaceae</taxon>
        <taxon>Penicillium</taxon>
    </lineage>
</organism>
<dbReference type="OrthoDB" id="506431at2759"/>
<dbReference type="InterPro" id="IPR029069">
    <property type="entry name" value="HotDog_dom_sf"/>
</dbReference>
<dbReference type="EMBL" id="KB644415">
    <property type="protein sequence ID" value="EPS33829.1"/>
    <property type="molecule type" value="Genomic_DNA"/>
</dbReference>
<dbReference type="SUPFAM" id="SSF54637">
    <property type="entry name" value="Thioesterase/thiol ester dehydrase-isomerase"/>
    <property type="match status" value="1"/>
</dbReference>
<sequence length="306" mass="33302">MSNYPQITRTLMRASTPRSLRPALIPAVSIARLHQQGPSRSAVVHEQALPQSQATGPPPPPPVDGAPFYTSSQSTQSQKQAPNHPENTTSLDALISQMPLVQSLRQSRRLYKESRPHLAIPPAIRQHHFVGGSLAGNGKLAMAPYMWTSSQKSELEAGKKTARTSSVVSVFHIGRDLCGHPGFVHGGLLSVLFDEVFARCVSAAFPSGLGMTANLNVDFRKPALPDRLYVLRAQTTKVDGRKAWVEGRMTYVPLSLSAPLDEKSFDHLQDGDLLSEDHEGAVMVSEASALFVEPKFADSMVSVYRT</sequence>
<dbReference type="PANTHER" id="PTHR47260">
    <property type="entry name" value="UPF0644 PROTEIN PB2B4.06"/>
    <property type="match status" value="1"/>
</dbReference>
<accession>S7ZTV7</accession>
<feature type="compositionally biased region" description="Low complexity" evidence="1">
    <location>
        <begin position="70"/>
        <end position="80"/>
    </location>
</feature>
<dbReference type="HOGENOM" id="CLU_052827_2_0_1"/>
<dbReference type="Proteomes" id="UP000019376">
    <property type="component" value="Unassembled WGS sequence"/>
</dbReference>
<evidence type="ECO:0000313" key="3">
    <source>
        <dbReference type="EMBL" id="EPS33829.1"/>
    </source>
</evidence>
<evidence type="ECO:0000256" key="1">
    <source>
        <dbReference type="SAM" id="MobiDB-lite"/>
    </source>
</evidence>
<dbReference type="CDD" id="cd03443">
    <property type="entry name" value="PaaI_thioesterase"/>
    <property type="match status" value="1"/>
</dbReference>
<protein>
    <recommendedName>
        <fullName evidence="2">Thioesterase domain-containing protein</fullName>
    </recommendedName>
</protein>
<dbReference type="InterPro" id="IPR052061">
    <property type="entry name" value="PTE-AB_protein"/>
</dbReference>
<dbReference type="PANTHER" id="PTHR47260:SF2">
    <property type="entry name" value="THIOESTERASE DOMAIN-CONTAINING PROTEIN-RELATED"/>
    <property type="match status" value="1"/>
</dbReference>